<feature type="transmembrane region" description="Helical" evidence="1">
    <location>
        <begin position="299"/>
        <end position="318"/>
    </location>
</feature>
<name>A0AAQ4ES91_AMBAM</name>
<dbReference type="PANTHER" id="PTHR11360:SF303">
    <property type="entry name" value="MAJOR FACILITATOR SUPERFAMILY (MFS) PROFILE DOMAIN-CONTAINING PROTEIN"/>
    <property type="match status" value="1"/>
</dbReference>
<feature type="transmembrane region" description="Helical" evidence="1">
    <location>
        <begin position="208"/>
        <end position="228"/>
    </location>
</feature>
<dbReference type="InterPro" id="IPR011701">
    <property type="entry name" value="MFS"/>
</dbReference>
<dbReference type="Proteomes" id="UP001321473">
    <property type="component" value="Unassembled WGS sequence"/>
</dbReference>
<evidence type="ECO:0008006" key="4">
    <source>
        <dbReference type="Google" id="ProtNLM"/>
    </source>
</evidence>
<keyword evidence="1" id="KW-0472">Membrane</keyword>
<protein>
    <recommendedName>
        <fullName evidence="4">Monocarboxylate transporter</fullName>
    </recommendedName>
</protein>
<keyword evidence="1" id="KW-1133">Transmembrane helix</keyword>
<organism evidence="2 3">
    <name type="scientific">Amblyomma americanum</name>
    <name type="common">Lone star tick</name>
    <dbReference type="NCBI Taxonomy" id="6943"/>
    <lineage>
        <taxon>Eukaryota</taxon>
        <taxon>Metazoa</taxon>
        <taxon>Ecdysozoa</taxon>
        <taxon>Arthropoda</taxon>
        <taxon>Chelicerata</taxon>
        <taxon>Arachnida</taxon>
        <taxon>Acari</taxon>
        <taxon>Parasitiformes</taxon>
        <taxon>Ixodida</taxon>
        <taxon>Ixodoidea</taxon>
        <taxon>Ixodidae</taxon>
        <taxon>Amblyomminae</taxon>
        <taxon>Amblyomma</taxon>
    </lineage>
</organism>
<dbReference type="InterPro" id="IPR036259">
    <property type="entry name" value="MFS_trans_sf"/>
</dbReference>
<evidence type="ECO:0000313" key="3">
    <source>
        <dbReference type="Proteomes" id="UP001321473"/>
    </source>
</evidence>
<dbReference type="EMBL" id="JARKHS020011637">
    <property type="protein sequence ID" value="KAK8777619.1"/>
    <property type="molecule type" value="Genomic_DNA"/>
</dbReference>
<gene>
    <name evidence="2" type="ORF">V5799_029036</name>
</gene>
<keyword evidence="1" id="KW-0812">Transmembrane</keyword>
<dbReference type="PANTHER" id="PTHR11360">
    <property type="entry name" value="MONOCARBOXYLATE TRANSPORTER"/>
    <property type="match status" value="1"/>
</dbReference>
<dbReference type="InterPro" id="IPR050327">
    <property type="entry name" value="Proton-linked_MCT"/>
</dbReference>
<dbReference type="GO" id="GO:0008028">
    <property type="term" value="F:monocarboxylic acid transmembrane transporter activity"/>
    <property type="evidence" value="ECO:0007669"/>
    <property type="project" value="TreeGrafter"/>
</dbReference>
<dbReference type="AlphaFoldDB" id="A0AAQ4ES91"/>
<dbReference type="SUPFAM" id="SSF103473">
    <property type="entry name" value="MFS general substrate transporter"/>
    <property type="match status" value="1"/>
</dbReference>
<reference evidence="2 3" key="1">
    <citation type="journal article" date="2023" name="Arcadia Sci">
        <title>De novo assembly of a long-read Amblyomma americanum tick genome.</title>
        <authorList>
            <person name="Chou S."/>
            <person name="Poskanzer K.E."/>
            <person name="Rollins M."/>
            <person name="Thuy-Boun P.S."/>
        </authorList>
    </citation>
    <scope>NUCLEOTIDE SEQUENCE [LARGE SCALE GENOMIC DNA]</scope>
    <source>
        <strain evidence="2">F_SG_1</strain>
        <tissue evidence="2">Salivary glands</tissue>
    </source>
</reference>
<accession>A0AAQ4ES91</accession>
<dbReference type="Gene3D" id="1.20.1250.20">
    <property type="entry name" value="MFS general substrate transporter like domains"/>
    <property type="match status" value="1"/>
</dbReference>
<keyword evidence="3" id="KW-1185">Reference proteome</keyword>
<evidence type="ECO:0000313" key="2">
    <source>
        <dbReference type="EMBL" id="KAK8777619.1"/>
    </source>
</evidence>
<feature type="transmembrane region" description="Helical" evidence="1">
    <location>
        <begin position="234"/>
        <end position="255"/>
    </location>
</feature>
<sequence length="357" mass="38970">MAKELQDRRDIMVDRCWSLAPLSALSALLAMLISKNSALFYVAFVDEFEVSRQSASWPLTLNMVMAHMAASEVNEQNVITCRVRTEGRLVAEDACARNTSARGLGAERGFDNSTVPEERGSNIEAMSSSEDNNIVFLLRNPILYILVATFTIGEYTTATLETTVLDYAGDRGAARRQAEPIITYVATAEMVGRLVIPFFWDRARLSRCLLVAMCLMAEALCLVGLPHATSFPQVVATAVITGLPAGCVVALKPVLLSDYFGVEKLSMCWGVAGVFMLPVAFGGPLLIGLFRDSMGSYENLYRMLAALCMGCAAVLFGLDFSQRRARRSTTVAEDKPCASVGFRPRSFDSGLDSRDVY</sequence>
<feature type="transmembrane region" description="Helical" evidence="1">
    <location>
        <begin position="267"/>
        <end position="287"/>
    </location>
</feature>
<comment type="caution">
    <text evidence="2">The sequence shown here is derived from an EMBL/GenBank/DDBJ whole genome shotgun (WGS) entry which is preliminary data.</text>
</comment>
<dbReference type="Pfam" id="PF07690">
    <property type="entry name" value="MFS_1"/>
    <property type="match status" value="1"/>
</dbReference>
<evidence type="ECO:0000256" key="1">
    <source>
        <dbReference type="SAM" id="Phobius"/>
    </source>
</evidence>
<proteinExistence type="predicted"/>